<dbReference type="InterPro" id="IPR052345">
    <property type="entry name" value="Rad_response_metalloprotease"/>
</dbReference>
<dbReference type="Gene3D" id="1.10.260.40">
    <property type="entry name" value="lambda repressor-like DNA-binding domains"/>
    <property type="match status" value="1"/>
</dbReference>
<comment type="caution">
    <text evidence="3">The sequence shown here is derived from an EMBL/GenBank/DDBJ whole genome shotgun (WGS) entry which is preliminary data.</text>
</comment>
<dbReference type="EMBL" id="WTVP01000057">
    <property type="protein sequence ID" value="NMG17050.1"/>
    <property type="molecule type" value="Genomic_DNA"/>
</dbReference>
<dbReference type="RefSeq" id="WP_169203599.1">
    <property type="nucleotide sequence ID" value="NZ_CP059467.1"/>
</dbReference>
<organism evidence="3 4">
    <name type="scientific">Aromatoleum bremense</name>
    <dbReference type="NCBI Taxonomy" id="76115"/>
    <lineage>
        <taxon>Bacteria</taxon>
        <taxon>Pseudomonadati</taxon>
        <taxon>Pseudomonadota</taxon>
        <taxon>Betaproteobacteria</taxon>
        <taxon>Rhodocyclales</taxon>
        <taxon>Rhodocyclaceae</taxon>
        <taxon>Aromatoleum</taxon>
    </lineage>
</organism>
<accession>A0ABX1NYD2</accession>
<proteinExistence type="inferred from homology"/>
<dbReference type="Gene3D" id="1.10.10.2910">
    <property type="match status" value="1"/>
</dbReference>
<dbReference type="SMART" id="SM00530">
    <property type="entry name" value="HTH_XRE"/>
    <property type="match status" value="1"/>
</dbReference>
<gene>
    <name evidence="3" type="ORF">GPA24_16215</name>
</gene>
<dbReference type="Pfam" id="PF01381">
    <property type="entry name" value="HTH_3"/>
    <property type="match status" value="1"/>
</dbReference>
<evidence type="ECO:0000313" key="4">
    <source>
        <dbReference type="Proteomes" id="UP000633943"/>
    </source>
</evidence>
<keyword evidence="4" id="KW-1185">Reference proteome</keyword>
<name>A0ABX1NYD2_9RHOO</name>
<protein>
    <submittedName>
        <fullName evidence="3">Helix-turn-helix domain-containing protein</fullName>
    </submittedName>
</protein>
<dbReference type="Pfam" id="PF06114">
    <property type="entry name" value="Peptidase_M78"/>
    <property type="match status" value="1"/>
</dbReference>
<dbReference type="CDD" id="cd00093">
    <property type="entry name" value="HTH_XRE"/>
    <property type="match status" value="1"/>
</dbReference>
<dbReference type="Proteomes" id="UP000633943">
    <property type="component" value="Unassembled WGS sequence"/>
</dbReference>
<dbReference type="PROSITE" id="PS50943">
    <property type="entry name" value="HTH_CROC1"/>
    <property type="match status" value="1"/>
</dbReference>
<evidence type="ECO:0000256" key="1">
    <source>
        <dbReference type="ARBA" id="ARBA00007227"/>
    </source>
</evidence>
<dbReference type="SUPFAM" id="SSF47413">
    <property type="entry name" value="lambda repressor-like DNA-binding domains"/>
    <property type="match status" value="1"/>
</dbReference>
<sequence>MIADRIRQARLAAGLTLGALGEKVGVSHTAIQKYEKGLLTPSSSQLLKLARACGIRTEYFFRTHTVELLQPEFRKLSTFGKTAQDALKIKVVELVEKRVELLGAFPELPFPAFAPPAALPEHIASLDEIDAFSNTVRNAWQLGMNPIADLTDTLEGFGLLVIVVDEENPGFSGLTAKARTEDGRKYPVVAVSKRWPGDRQRFTLAHELGHLLLEGRLANGIDEEKACDRFAGAFLAPRVAVLQLLGQQRHALEWQELYVLKHEFGLSMAGWLQRAKQCGVITDAAHLSMFKRFSAKGWRKNEPGAPLPQEHPRLFDQLVYRALAEQYISEGKAAELLGIPMMRFHKERQLESSDAVAHQ</sequence>
<dbReference type="PANTHER" id="PTHR43236">
    <property type="entry name" value="ANTITOXIN HIGA1"/>
    <property type="match status" value="1"/>
</dbReference>
<reference evidence="3 4" key="1">
    <citation type="submission" date="2019-12" db="EMBL/GenBank/DDBJ databases">
        <title>Comparative genomics gives insights into the taxonomy of the Azoarcus-Aromatoleum group and reveals separate origins of nif in the plant-associated Azoarcus and non-plant-associated Aromatoleum sub-groups.</title>
        <authorList>
            <person name="Lafos M."/>
            <person name="Maluk M."/>
            <person name="Batista M."/>
            <person name="Junghare M."/>
            <person name="Carmona M."/>
            <person name="Faoro H."/>
            <person name="Cruz L.M."/>
            <person name="Battistoni F."/>
            <person name="De Souza E."/>
            <person name="Pedrosa F."/>
            <person name="Chen W.-M."/>
            <person name="Poole P.S."/>
            <person name="Dixon R.A."/>
            <person name="James E.K."/>
        </authorList>
    </citation>
    <scope>NUCLEOTIDE SEQUENCE [LARGE SCALE GENOMIC DNA]</scope>
    <source>
        <strain evidence="3 4">PbN1</strain>
    </source>
</reference>
<dbReference type="InterPro" id="IPR001387">
    <property type="entry name" value="Cro/C1-type_HTH"/>
</dbReference>
<evidence type="ECO:0000313" key="3">
    <source>
        <dbReference type="EMBL" id="NMG17050.1"/>
    </source>
</evidence>
<dbReference type="InterPro" id="IPR010359">
    <property type="entry name" value="IrrE_HExxH"/>
</dbReference>
<dbReference type="InterPro" id="IPR010982">
    <property type="entry name" value="Lambda_DNA-bd_dom_sf"/>
</dbReference>
<feature type="domain" description="HTH cro/C1-type" evidence="2">
    <location>
        <begin position="6"/>
        <end position="60"/>
    </location>
</feature>
<comment type="similarity">
    <text evidence="1">Belongs to the short-chain fatty acyl-CoA assimilation regulator (ScfR) family.</text>
</comment>
<evidence type="ECO:0000259" key="2">
    <source>
        <dbReference type="PROSITE" id="PS50943"/>
    </source>
</evidence>
<dbReference type="PANTHER" id="PTHR43236:SF1">
    <property type="entry name" value="BLL7220 PROTEIN"/>
    <property type="match status" value="1"/>
</dbReference>